<dbReference type="RefSeq" id="WP_028115061.1">
    <property type="nucleotide sequence ID" value="NZ_FNEM01000033.1"/>
</dbReference>
<name>A0A1G9BPM4_9GAMM</name>
<gene>
    <name evidence="1" type="ORF">SAMN04488540_1333</name>
</gene>
<dbReference type="AlphaFoldDB" id="A0A1G9BPM4"/>
<dbReference type="InterPro" id="IPR024530">
    <property type="entry name" value="QSregVF_b"/>
</dbReference>
<proteinExistence type="predicted"/>
<keyword evidence="2" id="KW-1185">Reference proteome</keyword>
<evidence type="ECO:0000313" key="2">
    <source>
        <dbReference type="Proteomes" id="UP000199527"/>
    </source>
</evidence>
<evidence type="ECO:0000313" key="1">
    <source>
        <dbReference type="EMBL" id="SDK41363.1"/>
    </source>
</evidence>
<dbReference type="Pfam" id="PF12843">
    <property type="entry name" value="QSregVF_b"/>
    <property type="match status" value="1"/>
</dbReference>
<dbReference type="EMBL" id="FNEM01000033">
    <property type="protein sequence ID" value="SDK41363.1"/>
    <property type="molecule type" value="Genomic_DNA"/>
</dbReference>
<dbReference type="OrthoDB" id="9807855at2"/>
<accession>A0A1G9BPM4</accession>
<reference evidence="2" key="1">
    <citation type="submission" date="2016-10" db="EMBL/GenBank/DDBJ databases">
        <authorList>
            <person name="Varghese N."/>
            <person name="Submissions S."/>
        </authorList>
    </citation>
    <scope>NUCLEOTIDE SEQUENCE [LARGE SCALE GENOMIC DNA]</scope>
    <source>
        <strain evidence="2">DSM 23317</strain>
    </source>
</reference>
<protein>
    <recommendedName>
        <fullName evidence="3">DUF3820 family protein</fullName>
    </recommendedName>
</protein>
<sequence length="75" mass="8532">MQTEVLRELATQRMPFGKYQGVIMADIPIAYLVWMQNKGWPNGPIGEKLALLLEIKHNGLGYLLTPLKERDDSGY</sequence>
<evidence type="ECO:0008006" key="3">
    <source>
        <dbReference type="Google" id="ProtNLM"/>
    </source>
</evidence>
<organism evidence="1 2">
    <name type="scientific">Ferrimonas sediminum</name>
    <dbReference type="NCBI Taxonomy" id="718193"/>
    <lineage>
        <taxon>Bacteria</taxon>
        <taxon>Pseudomonadati</taxon>
        <taxon>Pseudomonadota</taxon>
        <taxon>Gammaproteobacteria</taxon>
        <taxon>Alteromonadales</taxon>
        <taxon>Ferrimonadaceae</taxon>
        <taxon>Ferrimonas</taxon>
    </lineage>
</organism>
<dbReference type="Proteomes" id="UP000199527">
    <property type="component" value="Unassembled WGS sequence"/>
</dbReference>